<dbReference type="InterPro" id="IPR039426">
    <property type="entry name" value="TonB-dep_rcpt-like"/>
</dbReference>
<evidence type="ECO:0000256" key="7">
    <source>
        <dbReference type="ARBA" id="ARBA00023065"/>
    </source>
</evidence>
<evidence type="ECO:0000313" key="16">
    <source>
        <dbReference type="EMBL" id="MBC3765613.1"/>
    </source>
</evidence>
<keyword evidence="6" id="KW-0408">Iron</keyword>
<comment type="subcellular location">
    <subcellularLocation>
        <location evidence="1 11">Cell outer membrane</location>
        <topology evidence="1 11">Multi-pass membrane protein</topology>
    </subcellularLocation>
</comment>
<name>A0A8J6IUC5_9ALTE</name>
<evidence type="ECO:0000256" key="3">
    <source>
        <dbReference type="ARBA" id="ARBA00022452"/>
    </source>
</evidence>
<dbReference type="RefSeq" id="WP_186506081.1">
    <property type="nucleotide sequence ID" value="NZ_JACNEP010000004.1"/>
</dbReference>
<evidence type="ECO:0000256" key="9">
    <source>
        <dbReference type="ARBA" id="ARBA00023136"/>
    </source>
</evidence>
<dbReference type="EMBL" id="JACNEP010000004">
    <property type="protein sequence ID" value="MBC3765613.1"/>
    <property type="molecule type" value="Genomic_DNA"/>
</dbReference>
<dbReference type="InterPro" id="IPR036942">
    <property type="entry name" value="Beta-barrel_TonB_sf"/>
</dbReference>
<keyword evidence="2 11" id="KW-0813">Transport</keyword>
<evidence type="ECO:0000256" key="4">
    <source>
        <dbReference type="ARBA" id="ARBA00022496"/>
    </source>
</evidence>
<keyword evidence="17" id="KW-1185">Reference proteome</keyword>
<gene>
    <name evidence="16" type="ORF">H8B19_06975</name>
</gene>
<dbReference type="Pfam" id="PF07715">
    <property type="entry name" value="Plug"/>
    <property type="match status" value="1"/>
</dbReference>
<dbReference type="InterPro" id="IPR012910">
    <property type="entry name" value="Plug_dom"/>
</dbReference>
<dbReference type="Gene3D" id="2.40.170.20">
    <property type="entry name" value="TonB-dependent receptor, beta-barrel domain"/>
    <property type="match status" value="1"/>
</dbReference>
<keyword evidence="13" id="KW-0732">Signal</keyword>
<feature type="signal peptide" evidence="13">
    <location>
        <begin position="1"/>
        <end position="28"/>
    </location>
</feature>
<proteinExistence type="inferred from homology"/>
<feature type="chain" id="PRO_5035218088" evidence="13">
    <location>
        <begin position="29"/>
        <end position="750"/>
    </location>
</feature>
<dbReference type="PANTHER" id="PTHR32552:SF81">
    <property type="entry name" value="TONB-DEPENDENT OUTER MEMBRANE RECEPTOR"/>
    <property type="match status" value="1"/>
</dbReference>
<keyword evidence="5 11" id="KW-0812">Transmembrane</keyword>
<keyword evidence="16" id="KW-0675">Receptor</keyword>
<keyword evidence="9 11" id="KW-0472">Membrane</keyword>
<reference evidence="16" key="2">
    <citation type="submission" date="2020-08" db="EMBL/GenBank/DDBJ databases">
        <authorList>
            <person name="Lai Q."/>
        </authorList>
    </citation>
    <scope>NUCLEOTIDE SEQUENCE</scope>
    <source>
        <strain evidence="16">S27-2</strain>
    </source>
</reference>
<feature type="domain" description="TonB-dependent receptor plug" evidence="15">
    <location>
        <begin position="55"/>
        <end position="168"/>
    </location>
</feature>
<evidence type="ECO:0000259" key="15">
    <source>
        <dbReference type="Pfam" id="PF07715"/>
    </source>
</evidence>
<comment type="similarity">
    <text evidence="11 12">Belongs to the TonB-dependent receptor family.</text>
</comment>
<feature type="domain" description="TonB-dependent receptor-like beta-barrel" evidence="14">
    <location>
        <begin position="295"/>
        <end position="711"/>
    </location>
</feature>
<evidence type="ECO:0000256" key="2">
    <source>
        <dbReference type="ARBA" id="ARBA00022448"/>
    </source>
</evidence>
<evidence type="ECO:0000256" key="5">
    <source>
        <dbReference type="ARBA" id="ARBA00022692"/>
    </source>
</evidence>
<dbReference type="Proteomes" id="UP000601768">
    <property type="component" value="Unassembled WGS sequence"/>
</dbReference>
<keyword evidence="7" id="KW-0406">Ion transport</keyword>
<dbReference type="PANTHER" id="PTHR32552">
    <property type="entry name" value="FERRICHROME IRON RECEPTOR-RELATED"/>
    <property type="match status" value="1"/>
</dbReference>
<evidence type="ECO:0000256" key="12">
    <source>
        <dbReference type="RuleBase" id="RU003357"/>
    </source>
</evidence>
<keyword evidence="8 12" id="KW-0798">TonB box</keyword>
<comment type="caution">
    <text evidence="16">The sequence shown here is derived from an EMBL/GenBank/DDBJ whole genome shotgun (WGS) entry which is preliminary data.</text>
</comment>
<dbReference type="GO" id="GO:0009279">
    <property type="term" value="C:cell outer membrane"/>
    <property type="evidence" value="ECO:0007669"/>
    <property type="project" value="UniProtKB-SubCell"/>
</dbReference>
<organism evidence="16 17">
    <name type="scientific">Neptunicella marina</name>
    <dbReference type="NCBI Taxonomy" id="2125989"/>
    <lineage>
        <taxon>Bacteria</taxon>
        <taxon>Pseudomonadati</taxon>
        <taxon>Pseudomonadota</taxon>
        <taxon>Gammaproteobacteria</taxon>
        <taxon>Alteromonadales</taxon>
        <taxon>Alteromonadaceae</taxon>
        <taxon>Neptunicella</taxon>
    </lineage>
</organism>
<evidence type="ECO:0000256" key="1">
    <source>
        <dbReference type="ARBA" id="ARBA00004571"/>
    </source>
</evidence>
<keyword evidence="4" id="KW-0410">Iron transport</keyword>
<dbReference type="AlphaFoldDB" id="A0A8J6IUC5"/>
<evidence type="ECO:0000256" key="8">
    <source>
        <dbReference type="ARBA" id="ARBA00023077"/>
    </source>
</evidence>
<dbReference type="SUPFAM" id="SSF56935">
    <property type="entry name" value="Porins"/>
    <property type="match status" value="1"/>
</dbReference>
<evidence type="ECO:0000256" key="10">
    <source>
        <dbReference type="ARBA" id="ARBA00023237"/>
    </source>
</evidence>
<reference evidence="16" key="1">
    <citation type="journal article" date="2018" name="Int. J. Syst. Evol. Microbiol.">
        <title>Neptunicella marina gen. nov., sp. nov., isolated from surface seawater.</title>
        <authorList>
            <person name="Liu X."/>
            <person name="Lai Q."/>
            <person name="Du Y."/>
            <person name="Zhang X."/>
            <person name="Liu Z."/>
            <person name="Sun F."/>
            <person name="Shao Z."/>
        </authorList>
    </citation>
    <scope>NUCLEOTIDE SEQUENCE</scope>
    <source>
        <strain evidence="16">S27-2</strain>
    </source>
</reference>
<evidence type="ECO:0000256" key="6">
    <source>
        <dbReference type="ARBA" id="ARBA00023004"/>
    </source>
</evidence>
<protein>
    <submittedName>
        <fullName evidence="16">TonB-dependent receptor</fullName>
    </submittedName>
</protein>
<keyword evidence="3 11" id="KW-1134">Transmembrane beta strand</keyword>
<evidence type="ECO:0000256" key="13">
    <source>
        <dbReference type="SAM" id="SignalP"/>
    </source>
</evidence>
<evidence type="ECO:0000313" key="17">
    <source>
        <dbReference type="Proteomes" id="UP000601768"/>
    </source>
</evidence>
<evidence type="ECO:0000259" key="14">
    <source>
        <dbReference type="Pfam" id="PF00593"/>
    </source>
</evidence>
<dbReference type="PROSITE" id="PS52016">
    <property type="entry name" value="TONB_DEPENDENT_REC_3"/>
    <property type="match status" value="1"/>
</dbReference>
<evidence type="ECO:0000256" key="11">
    <source>
        <dbReference type="PROSITE-ProRule" id="PRU01360"/>
    </source>
</evidence>
<dbReference type="InterPro" id="IPR000531">
    <property type="entry name" value="Beta-barrel_TonB"/>
</dbReference>
<dbReference type="GO" id="GO:0006826">
    <property type="term" value="P:iron ion transport"/>
    <property type="evidence" value="ECO:0007669"/>
    <property type="project" value="UniProtKB-KW"/>
</dbReference>
<sequence length="750" mass="81110">MSDFKQKAWLIAMLSAMSAATIPLTAFAQDADQETTADQDLEKITVTSSRRVQTIQDVPASVTAVQPGEFLESGINSVADIIDYTAGFNISRDGGQRGRGAITARGVSQQGSTAVTAIYVDDVPMTSNSGFADGGALFFDGLLGDVERIELIKGPQGTLFGATAISGAVRYISKEPALYETRGSVTADFSSIKDGGVSKQYRGFVSLPLIEDSLGLTISGFKADDAGYVDQVDPVTGEVVMEDANEGENYGYSADLLYEATANLSFRIKGLKQKTSFGLDARVALANMEKEPMFDKLTTTTSFGSDELETELFSASMTYEMDFATLDATTSKVKYNNVSSIDYTSVYAAFLDMISGNPIGSTTSAPVTYDIWSDKNVSEMRLTSKNNDKYEWIVGLYRAEESTNNQQSLIGQPLNIIGLIASFPSEYDETAAFGNFTYYLTDDFDVTAGMRYAETELALRFIQDGLLVGGVPSDQQLETAHGNIKTYLLTARYRPNKDMSLYARVASGYRPASSNLTVVDPNTGVQLSQPVVEQDDLWSYEVGAKGELAGGLFSYDTSLWYIDWENFQTAVYFYGQGTDGNAKDGISAYGAEGSLLFNPGNGFTLNTSLAFSRSTLNEDEPELFGVKGATIPGVPKWRASAIGRYEFELSNNTEGWVSAGLRFTDSTVGALVNGDPTNPLFDVRTDAFAVADISAGIMWEKVRLTAYVNNLFNKEAYSNVRAISVDGVNVDVSGVPLQPTTVGLSLTYEF</sequence>
<keyword evidence="10 11" id="KW-0998">Cell outer membrane</keyword>
<accession>A0A8J6IUC5</accession>
<dbReference type="Pfam" id="PF00593">
    <property type="entry name" value="TonB_dep_Rec_b-barrel"/>
    <property type="match status" value="1"/>
</dbReference>